<keyword evidence="3" id="KW-0902">Two-component regulatory system</keyword>
<dbReference type="InterPro" id="IPR003594">
    <property type="entry name" value="HATPase_dom"/>
</dbReference>
<feature type="coiled-coil region" evidence="4">
    <location>
        <begin position="166"/>
        <end position="193"/>
    </location>
</feature>
<dbReference type="Pfam" id="PF02518">
    <property type="entry name" value="HATPase_c"/>
    <property type="match status" value="1"/>
</dbReference>
<evidence type="ECO:0000256" key="1">
    <source>
        <dbReference type="ARBA" id="ARBA00022679"/>
    </source>
</evidence>
<feature type="transmembrane region" description="Helical" evidence="5">
    <location>
        <begin position="20"/>
        <end position="36"/>
    </location>
</feature>
<comment type="caution">
    <text evidence="7">The sequence shown here is derived from an EMBL/GenBank/DDBJ whole genome shotgun (WGS) entry which is preliminary data.</text>
</comment>
<feature type="transmembrane region" description="Helical" evidence="5">
    <location>
        <begin position="146"/>
        <end position="163"/>
    </location>
</feature>
<dbReference type="SUPFAM" id="SSF55874">
    <property type="entry name" value="ATPase domain of HSP90 chaperone/DNA topoisomerase II/histidine kinase"/>
    <property type="match status" value="1"/>
</dbReference>
<dbReference type="PROSITE" id="PS50075">
    <property type="entry name" value="CARRIER"/>
    <property type="match status" value="1"/>
</dbReference>
<evidence type="ECO:0000259" key="6">
    <source>
        <dbReference type="PROSITE" id="PS50075"/>
    </source>
</evidence>
<keyword evidence="5" id="KW-0472">Membrane</keyword>
<dbReference type="Gene3D" id="1.20.5.1930">
    <property type="match status" value="1"/>
</dbReference>
<dbReference type="PANTHER" id="PTHR24421">
    <property type="entry name" value="NITRATE/NITRITE SENSOR PROTEIN NARX-RELATED"/>
    <property type="match status" value="1"/>
</dbReference>
<evidence type="ECO:0000256" key="2">
    <source>
        <dbReference type="ARBA" id="ARBA00022777"/>
    </source>
</evidence>
<protein>
    <recommendedName>
        <fullName evidence="6">Carrier domain-containing protein</fullName>
    </recommendedName>
</protein>
<accession>A0ABP6QAL8</accession>
<evidence type="ECO:0000256" key="4">
    <source>
        <dbReference type="SAM" id="Coils"/>
    </source>
</evidence>
<evidence type="ECO:0000256" key="5">
    <source>
        <dbReference type="SAM" id="Phobius"/>
    </source>
</evidence>
<dbReference type="InterPro" id="IPR036890">
    <property type="entry name" value="HATPase_C_sf"/>
</dbReference>
<dbReference type="PANTHER" id="PTHR24421:SF63">
    <property type="entry name" value="SENSOR HISTIDINE KINASE DESK"/>
    <property type="match status" value="1"/>
</dbReference>
<proteinExistence type="predicted"/>
<dbReference type="Pfam" id="PF07730">
    <property type="entry name" value="HisKA_3"/>
    <property type="match status" value="1"/>
</dbReference>
<dbReference type="CDD" id="cd16917">
    <property type="entry name" value="HATPase_UhpB-NarQ-NarX-like"/>
    <property type="match status" value="1"/>
</dbReference>
<dbReference type="InterPro" id="IPR011712">
    <property type="entry name" value="Sig_transdc_His_kin_sub3_dim/P"/>
</dbReference>
<keyword evidence="1" id="KW-0808">Transferase</keyword>
<evidence type="ECO:0000313" key="8">
    <source>
        <dbReference type="Proteomes" id="UP001501237"/>
    </source>
</evidence>
<evidence type="ECO:0000313" key="7">
    <source>
        <dbReference type="EMBL" id="GAA3214585.1"/>
    </source>
</evidence>
<dbReference type="InterPro" id="IPR009081">
    <property type="entry name" value="PP-bd_ACP"/>
</dbReference>
<dbReference type="EMBL" id="BAAAUV010000007">
    <property type="protein sequence ID" value="GAA3214585.1"/>
    <property type="molecule type" value="Genomic_DNA"/>
</dbReference>
<feature type="domain" description="Carrier" evidence="6">
    <location>
        <begin position="167"/>
        <end position="243"/>
    </location>
</feature>
<keyword evidence="2" id="KW-0418">Kinase</keyword>
<sequence>MNSVFGYTADGERRIAPRRGRAIGLSFGMGFLIPLVQEIAGYGHAKRIAGLLALALFLGLYYGTALIQDHWNAPITRRGWILYGSLAGLAVLLPVVMGPDWTGLPIYVSIVSALFLPRRFVLPAILATTAVTALLCVLINDDESGSMYIIFATLGLGVMMMAFRHSRELVEQLREARAEVARLAASEERLRIARDLHDLLGHSLSLIVLKSELAARMAVKDPERSLAEVKDVNKVAREALADVRETVSGYRQRSLAEELDSGRAVLGAAGITPAVRTCGTPLPPGRDALFAWVVREAVTNTVRHSGAEHCAITVTDASVEIVDDGRGAPDLRPGNGLTGLRERVAAAGGEVEAGPRAGGGFAVKVSL</sequence>
<feature type="transmembrane region" description="Helical" evidence="5">
    <location>
        <begin position="120"/>
        <end position="140"/>
    </location>
</feature>
<gene>
    <name evidence="7" type="ORF">GCM10010468_35470</name>
</gene>
<dbReference type="RefSeq" id="WP_344829336.1">
    <property type="nucleotide sequence ID" value="NZ_BAAAUV010000007.1"/>
</dbReference>
<keyword evidence="8" id="KW-1185">Reference proteome</keyword>
<reference evidence="8" key="1">
    <citation type="journal article" date="2019" name="Int. J. Syst. Evol. Microbiol.">
        <title>The Global Catalogue of Microorganisms (GCM) 10K type strain sequencing project: providing services to taxonomists for standard genome sequencing and annotation.</title>
        <authorList>
            <consortium name="The Broad Institute Genomics Platform"/>
            <consortium name="The Broad Institute Genome Sequencing Center for Infectious Disease"/>
            <person name="Wu L."/>
            <person name="Ma J."/>
        </authorList>
    </citation>
    <scope>NUCLEOTIDE SEQUENCE [LARGE SCALE GENOMIC DNA]</scope>
    <source>
        <strain evidence="8">JCM 9377</strain>
    </source>
</reference>
<keyword evidence="4" id="KW-0175">Coiled coil</keyword>
<organism evidence="7 8">
    <name type="scientific">Actinocorallia longicatena</name>
    <dbReference type="NCBI Taxonomy" id="111803"/>
    <lineage>
        <taxon>Bacteria</taxon>
        <taxon>Bacillati</taxon>
        <taxon>Actinomycetota</taxon>
        <taxon>Actinomycetes</taxon>
        <taxon>Streptosporangiales</taxon>
        <taxon>Thermomonosporaceae</taxon>
        <taxon>Actinocorallia</taxon>
    </lineage>
</organism>
<dbReference type="InterPro" id="IPR050482">
    <property type="entry name" value="Sensor_HK_TwoCompSys"/>
</dbReference>
<name>A0ABP6QAL8_9ACTN</name>
<feature type="transmembrane region" description="Helical" evidence="5">
    <location>
        <begin position="48"/>
        <end position="68"/>
    </location>
</feature>
<dbReference type="Proteomes" id="UP001501237">
    <property type="component" value="Unassembled WGS sequence"/>
</dbReference>
<keyword evidence="5" id="KW-0812">Transmembrane</keyword>
<feature type="transmembrane region" description="Helical" evidence="5">
    <location>
        <begin position="80"/>
        <end position="99"/>
    </location>
</feature>
<keyword evidence="5" id="KW-1133">Transmembrane helix</keyword>
<evidence type="ECO:0000256" key="3">
    <source>
        <dbReference type="ARBA" id="ARBA00023012"/>
    </source>
</evidence>
<dbReference type="Gene3D" id="3.30.565.10">
    <property type="entry name" value="Histidine kinase-like ATPase, C-terminal domain"/>
    <property type="match status" value="1"/>
</dbReference>